<feature type="transmembrane region" description="Helical" evidence="11">
    <location>
        <begin position="148"/>
        <end position="171"/>
    </location>
</feature>
<evidence type="ECO:0000256" key="11">
    <source>
        <dbReference type="SAM" id="Phobius"/>
    </source>
</evidence>
<accession>A0A9W6RNJ0</accession>
<evidence type="ECO:0000256" key="10">
    <source>
        <dbReference type="ARBA" id="ARBA00035686"/>
    </source>
</evidence>
<keyword evidence="4" id="KW-0997">Cell inner membrane</keyword>
<feature type="transmembrane region" description="Helical" evidence="11">
    <location>
        <begin position="36"/>
        <end position="56"/>
    </location>
</feature>
<feature type="transmembrane region" description="Helical" evidence="11">
    <location>
        <begin position="298"/>
        <end position="322"/>
    </location>
</feature>
<evidence type="ECO:0000313" key="12">
    <source>
        <dbReference type="EMBL" id="GLY79156.1"/>
    </source>
</evidence>
<keyword evidence="7 11" id="KW-1133">Transmembrane helix</keyword>
<dbReference type="GO" id="GO:0022857">
    <property type="term" value="F:transmembrane transporter activity"/>
    <property type="evidence" value="ECO:0007669"/>
    <property type="project" value="InterPro"/>
</dbReference>
<organism evidence="12 13">
    <name type="scientific">Actinoallomurus iriomotensis</name>
    <dbReference type="NCBI Taxonomy" id="478107"/>
    <lineage>
        <taxon>Bacteria</taxon>
        <taxon>Bacillati</taxon>
        <taxon>Actinomycetota</taxon>
        <taxon>Actinomycetes</taxon>
        <taxon>Streptosporangiales</taxon>
        <taxon>Thermomonosporaceae</taxon>
        <taxon>Actinoallomurus</taxon>
    </lineage>
</organism>
<keyword evidence="3" id="KW-1003">Cell membrane</keyword>
<sequence>MSDLGTAPAPTRGETTVEEYGGGLRALTSRFRGGDLGVLPVVVGLVVIWTVMQILNPVFLSSTNLVNLTLECVPVGVIALGVGFMLLVGQIDLSIGSLSGMAAAVTAILFVGHGWSPWLAVPAAVVISGAVGWLYAQVFNRLGVPSFVITLAGLLGFLGIQLWVLGAAGSINLPFDSGLVAFAQLDFVPQWLSYTLIVVAAAGLFASGYLRARERRRAGLAAASIQGLLLRSVVLLAGAGVAVWYLGRTRGVGWMFVLFLALVLVTHYVLTRTKYGKSIYAVGGNVEAARRAGINVKAVYTSAFVLCTTLAAIGGVLAAARLAASNQSSGGGDVNLNAIAAVVIGGTSLFGGRGSAFAALFGIVVIQSISSGLTLLNLDSSYRYMVTGAVLLLAVALDAVARRSRASHGRA</sequence>
<evidence type="ECO:0000256" key="1">
    <source>
        <dbReference type="ARBA" id="ARBA00004651"/>
    </source>
</evidence>
<dbReference type="Pfam" id="PF02653">
    <property type="entry name" value="BPD_transp_2"/>
    <property type="match status" value="1"/>
</dbReference>
<keyword evidence="5" id="KW-0762">Sugar transport</keyword>
<keyword evidence="6 11" id="KW-0812">Transmembrane</keyword>
<feature type="transmembrane region" description="Helical" evidence="11">
    <location>
        <begin position="252"/>
        <end position="270"/>
    </location>
</feature>
<comment type="caution">
    <text evidence="12">The sequence shown here is derived from an EMBL/GenBank/DDBJ whole genome shotgun (WGS) entry which is preliminary data.</text>
</comment>
<feature type="transmembrane region" description="Helical" evidence="11">
    <location>
        <begin position="118"/>
        <end position="136"/>
    </location>
</feature>
<keyword evidence="8 11" id="KW-0472">Membrane</keyword>
<evidence type="ECO:0000256" key="4">
    <source>
        <dbReference type="ARBA" id="ARBA00022519"/>
    </source>
</evidence>
<evidence type="ECO:0000256" key="5">
    <source>
        <dbReference type="ARBA" id="ARBA00022597"/>
    </source>
</evidence>
<dbReference type="InterPro" id="IPR001851">
    <property type="entry name" value="ABC_transp_permease"/>
</dbReference>
<feature type="transmembrane region" description="Helical" evidence="11">
    <location>
        <begin position="357"/>
        <end position="376"/>
    </location>
</feature>
<gene>
    <name evidence="12" type="ORF">Airi01_074230</name>
</gene>
<evidence type="ECO:0000256" key="9">
    <source>
        <dbReference type="ARBA" id="ARBA00035611"/>
    </source>
</evidence>
<dbReference type="PANTHER" id="PTHR32196:SF32">
    <property type="entry name" value="XYLOSE TRANSPORT SYSTEM PERMEASE PROTEIN XYLH"/>
    <property type="match status" value="1"/>
</dbReference>
<evidence type="ECO:0000256" key="3">
    <source>
        <dbReference type="ARBA" id="ARBA00022475"/>
    </source>
</evidence>
<dbReference type="EMBL" id="BSTJ01000010">
    <property type="protein sequence ID" value="GLY79156.1"/>
    <property type="molecule type" value="Genomic_DNA"/>
</dbReference>
<evidence type="ECO:0000256" key="8">
    <source>
        <dbReference type="ARBA" id="ARBA00023136"/>
    </source>
</evidence>
<dbReference type="GO" id="GO:0005886">
    <property type="term" value="C:plasma membrane"/>
    <property type="evidence" value="ECO:0007669"/>
    <property type="project" value="UniProtKB-SubCell"/>
</dbReference>
<comment type="function">
    <text evidence="9">Part of the binding-protein-dependent transport system for D-xylose. Probably responsible for the translocation of the substrate across the membrane.</text>
</comment>
<dbReference type="AlphaFoldDB" id="A0A9W6RNJ0"/>
<dbReference type="CDD" id="cd06579">
    <property type="entry name" value="TM_PBP1_transp_AraH_like"/>
    <property type="match status" value="1"/>
</dbReference>
<feature type="transmembrane region" description="Helical" evidence="11">
    <location>
        <begin position="191"/>
        <end position="210"/>
    </location>
</feature>
<dbReference type="PANTHER" id="PTHR32196">
    <property type="entry name" value="ABC TRANSPORTER PERMEASE PROTEIN YPHD-RELATED-RELATED"/>
    <property type="match status" value="1"/>
</dbReference>
<reference evidence="12" key="1">
    <citation type="submission" date="2023-03" db="EMBL/GenBank/DDBJ databases">
        <title>Actinoallomurus iriomotensis NBRC 103681.</title>
        <authorList>
            <person name="Ichikawa N."/>
            <person name="Sato H."/>
            <person name="Tonouchi N."/>
        </authorList>
    </citation>
    <scope>NUCLEOTIDE SEQUENCE</scope>
    <source>
        <strain evidence="12">NBRC 103681</strain>
    </source>
</reference>
<proteinExistence type="predicted"/>
<keyword evidence="2" id="KW-0813">Transport</keyword>
<comment type="subcellular location">
    <subcellularLocation>
        <location evidence="1">Cell membrane</location>
        <topology evidence="1">Multi-pass membrane protein</topology>
    </subcellularLocation>
</comment>
<name>A0A9W6RNJ0_9ACTN</name>
<protein>
    <recommendedName>
        <fullName evidence="10">Xylose transport system permease protein XylH</fullName>
    </recommendedName>
</protein>
<evidence type="ECO:0000313" key="13">
    <source>
        <dbReference type="Proteomes" id="UP001165135"/>
    </source>
</evidence>
<dbReference type="Proteomes" id="UP001165135">
    <property type="component" value="Unassembled WGS sequence"/>
</dbReference>
<evidence type="ECO:0000256" key="6">
    <source>
        <dbReference type="ARBA" id="ARBA00022692"/>
    </source>
</evidence>
<evidence type="ECO:0000256" key="7">
    <source>
        <dbReference type="ARBA" id="ARBA00022989"/>
    </source>
</evidence>
<feature type="transmembrane region" description="Helical" evidence="11">
    <location>
        <begin position="68"/>
        <end position="88"/>
    </location>
</feature>
<dbReference type="RefSeq" id="WP_285630221.1">
    <property type="nucleotide sequence ID" value="NZ_BSTJ01000010.1"/>
</dbReference>
<evidence type="ECO:0000256" key="2">
    <source>
        <dbReference type="ARBA" id="ARBA00022448"/>
    </source>
</evidence>
<feature type="transmembrane region" description="Helical" evidence="11">
    <location>
        <begin position="222"/>
        <end position="246"/>
    </location>
</feature>